<reference evidence="3" key="1">
    <citation type="submission" date="2016-11" db="UniProtKB">
        <authorList>
            <consortium name="WormBaseParasite"/>
        </authorList>
    </citation>
    <scope>IDENTIFICATION</scope>
</reference>
<dbReference type="Proteomes" id="UP000095283">
    <property type="component" value="Unplaced"/>
</dbReference>
<keyword evidence="1" id="KW-1133">Transmembrane helix</keyword>
<proteinExistence type="predicted"/>
<protein>
    <submittedName>
        <fullName evidence="3">DNA-directed DNA polymerase</fullName>
    </submittedName>
</protein>
<sequence>MFFKAISQFKPDLVIITGVHLLEFQVYITLIFHLTLRSFYLHSNIFYYIRLHQRNAFAYFDHNMDRLFFVKYWNYIPIHLELDAIFMTDILNRVSIVFILLINLALTFSYIIRNAITFLCGYNTRKRIISNNYLIFKNWQYFIYIRKHSSGKCCGNSTSEISLLSSCFVLEFLTIMRKWIIFFVAYSKSIIKINIKLVYFSLKQLYNALSTTKYLYIVYLYALLFRLLKCLTGCFAPLVVIEVILRQKTMATVSSESTFIISNISVSIKNHLHHDFMPFSKLAAYKYRYYLHKNLLNYEIIILL</sequence>
<evidence type="ECO:0000313" key="3">
    <source>
        <dbReference type="WBParaSite" id="Hba_05550"/>
    </source>
</evidence>
<name>A0A1I7WKH6_HETBA</name>
<feature type="transmembrane region" description="Helical" evidence="1">
    <location>
        <begin position="179"/>
        <end position="202"/>
    </location>
</feature>
<organism evidence="2 3">
    <name type="scientific">Heterorhabditis bacteriophora</name>
    <name type="common">Entomopathogenic nematode worm</name>
    <dbReference type="NCBI Taxonomy" id="37862"/>
    <lineage>
        <taxon>Eukaryota</taxon>
        <taxon>Metazoa</taxon>
        <taxon>Ecdysozoa</taxon>
        <taxon>Nematoda</taxon>
        <taxon>Chromadorea</taxon>
        <taxon>Rhabditida</taxon>
        <taxon>Rhabditina</taxon>
        <taxon>Rhabditomorpha</taxon>
        <taxon>Strongyloidea</taxon>
        <taxon>Heterorhabditidae</taxon>
        <taxon>Heterorhabditis</taxon>
    </lineage>
</organism>
<feature type="transmembrane region" description="Helical" evidence="1">
    <location>
        <begin position="214"/>
        <end position="241"/>
    </location>
</feature>
<evidence type="ECO:0000256" key="1">
    <source>
        <dbReference type="SAM" id="Phobius"/>
    </source>
</evidence>
<evidence type="ECO:0000313" key="2">
    <source>
        <dbReference type="Proteomes" id="UP000095283"/>
    </source>
</evidence>
<feature type="transmembrane region" description="Helical" evidence="1">
    <location>
        <begin position="12"/>
        <end position="34"/>
    </location>
</feature>
<feature type="transmembrane region" description="Helical" evidence="1">
    <location>
        <begin position="90"/>
        <end position="112"/>
    </location>
</feature>
<dbReference type="AlphaFoldDB" id="A0A1I7WKH6"/>
<accession>A0A1I7WKH6</accession>
<keyword evidence="2" id="KW-1185">Reference proteome</keyword>
<dbReference type="WBParaSite" id="Hba_05550">
    <property type="protein sequence ID" value="Hba_05550"/>
    <property type="gene ID" value="Hba_05550"/>
</dbReference>
<keyword evidence="1" id="KW-0472">Membrane</keyword>
<keyword evidence="1" id="KW-0812">Transmembrane</keyword>